<evidence type="ECO:0000313" key="4">
    <source>
        <dbReference type="Proteomes" id="UP000054725"/>
    </source>
</evidence>
<organism evidence="3 4">
    <name type="scientific">Legionella nautarum</name>
    <dbReference type="NCBI Taxonomy" id="45070"/>
    <lineage>
        <taxon>Bacteria</taxon>
        <taxon>Pseudomonadati</taxon>
        <taxon>Pseudomonadota</taxon>
        <taxon>Gammaproteobacteria</taxon>
        <taxon>Legionellales</taxon>
        <taxon>Legionellaceae</taxon>
        <taxon>Legionella</taxon>
    </lineage>
</organism>
<dbReference type="PATRIC" id="fig|45070.6.peg.853"/>
<dbReference type="PROSITE" id="PS51698">
    <property type="entry name" value="U_BOX"/>
    <property type="match status" value="1"/>
</dbReference>
<dbReference type="InterPro" id="IPR003613">
    <property type="entry name" value="Ubox_domain"/>
</dbReference>
<dbReference type="SMART" id="SM00504">
    <property type="entry name" value="Ubox"/>
    <property type="match status" value="1"/>
</dbReference>
<keyword evidence="1" id="KW-0812">Transmembrane</keyword>
<keyword evidence="4" id="KW-1185">Reference proteome</keyword>
<keyword evidence="1" id="KW-1133">Transmembrane helix</keyword>
<evidence type="ECO:0000256" key="1">
    <source>
        <dbReference type="SAM" id="Phobius"/>
    </source>
</evidence>
<protein>
    <submittedName>
        <fullName evidence="3">U-box domain protein</fullName>
    </submittedName>
</protein>
<reference evidence="3 4" key="1">
    <citation type="submission" date="2015-11" db="EMBL/GenBank/DDBJ databases">
        <title>Genomic analysis of 38 Legionella species identifies large and diverse effector repertoires.</title>
        <authorList>
            <person name="Burstein D."/>
            <person name="Amaro F."/>
            <person name="Zusman T."/>
            <person name="Lifshitz Z."/>
            <person name="Cohen O."/>
            <person name="Gilbert J.A."/>
            <person name="Pupko T."/>
            <person name="Shuman H.A."/>
            <person name="Segal G."/>
        </authorList>
    </citation>
    <scope>NUCLEOTIDE SEQUENCE [LARGE SCALE GENOMIC DNA]</scope>
    <source>
        <strain evidence="3 4">ATCC 49506</strain>
    </source>
</reference>
<dbReference type="Pfam" id="PF04564">
    <property type="entry name" value="U-box"/>
    <property type="match status" value="1"/>
</dbReference>
<feature type="domain" description="U-box" evidence="2">
    <location>
        <begin position="89"/>
        <end position="177"/>
    </location>
</feature>
<gene>
    <name evidence="3" type="ORF">Lnau_0804</name>
</gene>
<dbReference type="GO" id="GO:0004842">
    <property type="term" value="F:ubiquitin-protein transferase activity"/>
    <property type="evidence" value="ECO:0007669"/>
    <property type="project" value="InterPro"/>
</dbReference>
<dbReference type="Proteomes" id="UP000054725">
    <property type="component" value="Unassembled WGS sequence"/>
</dbReference>
<evidence type="ECO:0000313" key="3">
    <source>
        <dbReference type="EMBL" id="KTD35820.1"/>
    </source>
</evidence>
<dbReference type="AlphaFoldDB" id="A0A0W0WU21"/>
<dbReference type="OrthoDB" id="9967724at2"/>
<sequence>MSTPPLPKELELLFNLFDFIKDLTEKSTENNRDILSILIYLMLGLIAMAVVQTIVNRQRLSFFNDPQGNKEDLNIHEQRLVSANFPLNKIPEDFICPISLSIMVDPVILVPVNFNPHDLNTKKSFDKASIDAHMDKAKERGDSDFICPTTRIKFSGYLLNGSLKSIIDEWVSKKVAKSTFNEAETVTPKV</sequence>
<proteinExistence type="predicted"/>
<dbReference type="InterPro" id="IPR013083">
    <property type="entry name" value="Znf_RING/FYVE/PHD"/>
</dbReference>
<comment type="caution">
    <text evidence="3">The sequence shown here is derived from an EMBL/GenBank/DDBJ whole genome shotgun (WGS) entry which is preliminary data.</text>
</comment>
<dbReference type="Gene3D" id="3.30.40.10">
    <property type="entry name" value="Zinc/RING finger domain, C3HC4 (zinc finger)"/>
    <property type="match status" value="1"/>
</dbReference>
<evidence type="ECO:0000259" key="2">
    <source>
        <dbReference type="PROSITE" id="PS51698"/>
    </source>
</evidence>
<accession>A0A0W0WU21</accession>
<dbReference type="RefSeq" id="WP_058503863.1">
    <property type="nucleotide sequence ID" value="NZ_CAAAIF010000001.1"/>
</dbReference>
<dbReference type="SUPFAM" id="SSF57850">
    <property type="entry name" value="RING/U-box"/>
    <property type="match status" value="1"/>
</dbReference>
<name>A0A0W0WU21_9GAMM</name>
<dbReference type="STRING" id="45070.Lnau_0804"/>
<feature type="transmembrane region" description="Helical" evidence="1">
    <location>
        <begin position="34"/>
        <end position="55"/>
    </location>
</feature>
<keyword evidence="1" id="KW-0472">Membrane</keyword>
<dbReference type="GO" id="GO:0016567">
    <property type="term" value="P:protein ubiquitination"/>
    <property type="evidence" value="ECO:0007669"/>
    <property type="project" value="InterPro"/>
</dbReference>
<dbReference type="EMBL" id="LNYO01000013">
    <property type="protein sequence ID" value="KTD35820.1"/>
    <property type="molecule type" value="Genomic_DNA"/>
</dbReference>